<dbReference type="Pfam" id="PF24681">
    <property type="entry name" value="Kelch_KLHDC2_KLHL20_DRC7"/>
    <property type="match status" value="1"/>
</dbReference>
<gene>
    <name evidence="3" type="ORF">M0811_09795</name>
</gene>
<sequence>MFQITSCETLPQKGKEPGNTCKSGMLSFPEKGEIMIIGGYCQNRVSNHVKIYKTENNEWDDFPIQTDKENIPISRYGHTVTFYPKKNSVFLFGGYDLHTYLSDFWELNLTTKEWIEYNKNHREDEWPKGRHSHSCVLYEDFLIFFGGRITLEGNRSNEVWSWSIKDQTWNLIKTTGDIPSTRSSHSAAIYKDNMFVFGGVDEDGFTTEFFYQLNLTDFFWTKIHLGTDIYSRASSAFTQIGSRLILIGGRKTLPDFKEDSNNIIVIDLQNFETKLLENSPYFQGRSCHSCIAMDHDIYMFGGEQINLNSCPVIHVNYLEKFSFLHDLVSDLKNFLSNESILMDI</sequence>
<name>A0A9Q0LFS1_ANAIG</name>
<dbReference type="InterPro" id="IPR051568">
    <property type="entry name" value="LZTR1/Attractin"/>
</dbReference>
<evidence type="ECO:0000313" key="4">
    <source>
        <dbReference type="Proteomes" id="UP001149090"/>
    </source>
</evidence>
<keyword evidence="4" id="KW-1185">Reference proteome</keyword>
<dbReference type="PANTHER" id="PTHR46376">
    <property type="entry name" value="LEUCINE-ZIPPER-LIKE TRANSCRIPTIONAL REGULATOR 1"/>
    <property type="match status" value="1"/>
</dbReference>
<dbReference type="OMA" id="HREDEWP"/>
<keyword evidence="1" id="KW-0880">Kelch repeat</keyword>
<keyword evidence="2" id="KW-0677">Repeat</keyword>
<dbReference type="Proteomes" id="UP001149090">
    <property type="component" value="Unassembled WGS sequence"/>
</dbReference>
<dbReference type="SUPFAM" id="SSF117281">
    <property type="entry name" value="Kelch motif"/>
    <property type="match status" value="1"/>
</dbReference>
<accession>A0A9Q0LFS1</accession>
<dbReference type="Gene3D" id="2.120.10.80">
    <property type="entry name" value="Kelch-type beta propeller"/>
    <property type="match status" value="2"/>
</dbReference>
<evidence type="ECO:0000256" key="1">
    <source>
        <dbReference type="ARBA" id="ARBA00022441"/>
    </source>
</evidence>
<dbReference type="OrthoDB" id="45365at2759"/>
<dbReference type="AlphaFoldDB" id="A0A9Q0LFS1"/>
<organism evidence="3 4">
    <name type="scientific">Anaeramoeba ignava</name>
    <name type="common">Anaerobic marine amoeba</name>
    <dbReference type="NCBI Taxonomy" id="1746090"/>
    <lineage>
        <taxon>Eukaryota</taxon>
        <taxon>Metamonada</taxon>
        <taxon>Anaeramoebidae</taxon>
        <taxon>Anaeramoeba</taxon>
    </lineage>
</organism>
<comment type="caution">
    <text evidence="3">The sequence shown here is derived from an EMBL/GenBank/DDBJ whole genome shotgun (WGS) entry which is preliminary data.</text>
</comment>
<evidence type="ECO:0000256" key="2">
    <source>
        <dbReference type="ARBA" id="ARBA00022737"/>
    </source>
</evidence>
<dbReference type="PANTHER" id="PTHR46376:SF1">
    <property type="entry name" value="LEUCINE-ZIPPER-LIKE TRANSCRIPTIONAL REGULATOR 1"/>
    <property type="match status" value="1"/>
</dbReference>
<protein>
    <submittedName>
        <fullName evidence="3">Kelch domain-containing protein</fullName>
    </submittedName>
</protein>
<dbReference type="GO" id="GO:0005794">
    <property type="term" value="C:Golgi apparatus"/>
    <property type="evidence" value="ECO:0007669"/>
    <property type="project" value="TreeGrafter"/>
</dbReference>
<evidence type="ECO:0000313" key="3">
    <source>
        <dbReference type="EMBL" id="KAJ5071896.1"/>
    </source>
</evidence>
<reference evidence="3" key="1">
    <citation type="submission" date="2022-10" db="EMBL/GenBank/DDBJ databases">
        <title>Novel sulphate-reducing endosymbionts in the free-living metamonad Anaeramoeba.</title>
        <authorList>
            <person name="Jerlstrom-Hultqvist J."/>
            <person name="Cepicka I."/>
            <person name="Gallot-Lavallee L."/>
            <person name="Salas-Leiva D."/>
            <person name="Curtis B.A."/>
            <person name="Zahonova K."/>
            <person name="Pipaliya S."/>
            <person name="Dacks J."/>
            <person name="Roger A.J."/>
        </authorList>
    </citation>
    <scope>NUCLEOTIDE SEQUENCE</scope>
    <source>
        <strain evidence="3">BMAN</strain>
    </source>
</reference>
<dbReference type="InterPro" id="IPR015915">
    <property type="entry name" value="Kelch-typ_b-propeller"/>
</dbReference>
<proteinExistence type="predicted"/>
<dbReference type="EMBL" id="JAPDFW010000084">
    <property type="protein sequence ID" value="KAJ5071896.1"/>
    <property type="molecule type" value="Genomic_DNA"/>
</dbReference>